<evidence type="ECO:0000256" key="11">
    <source>
        <dbReference type="SAM" id="Phobius"/>
    </source>
</evidence>
<feature type="transmembrane region" description="Helical" evidence="11">
    <location>
        <begin position="163"/>
        <end position="181"/>
    </location>
</feature>
<feature type="transmembrane region" description="Helical" evidence="11">
    <location>
        <begin position="229"/>
        <end position="247"/>
    </location>
</feature>
<evidence type="ECO:0000256" key="8">
    <source>
        <dbReference type="ARBA" id="ARBA00022989"/>
    </source>
</evidence>
<keyword evidence="5" id="KW-0256">Endoplasmic reticulum</keyword>
<keyword evidence="6" id="KW-0931">ER-Golgi transport</keyword>
<dbReference type="GO" id="GO:0005789">
    <property type="term" value="C:endoplasmic reticulum membrane"/>
    <property type="evidence" value="ECO:0007669"/>
    <property type="project" value="UniProtKB-SubCell"/>
</dbReference>
<evidence type="ECO:0000313" key="12">
    <source>
        <dbReference type="EMBL" id="KAE8698707.1"/>
    </source>
</evidence>
<keyword evidence="4 11" id="KW-0812">Transmembrane</keyword>
<evidence type="ECO:0000256" key="1">
    <source>
        <dbReference type="ARBA" id="ARBA00004477"/>
    </source>
</evidence>
<keyword evidence="3" id="KW-0813">Transport</keyword>
<name>A0A6A3A4Z0_HIBSY</name>
<organism evidence="12 13">
    <name type="scientific">Hibiscus syriacus</name>
    <name type="common">Rose of Sharon</name>
    <dbReference type="NCBI Taxonomy" id="106335"/>
    <lineage>
        <taxon>Eukaryota</taxon>
        <taxon>Viridiplantae</taxon>
        <taxon>Streptophyta</taxon>
        <taxon>Embryophyta</taxon>
        <taxon>Tracheophyta</taxon>
        <taxon>Spermatophyta</taxon>
        <taxon>Magnoliopsida</taxon>
        <taxon>eudicotyledons</taxon>
        <taxon>Gunneridae</taxon>
        <taxon>Pentapetalae</taxon>
        <taxon>rosids</taxon>
        <taxon>malvids</taxon>
        <taxon>Malvales</taxon>
        <taxon>Malvaceae</taxon>
        <taxon>Malvoideae</taxon>
        <taxon>Hibiscus</taxon>
    </lineage>
</organism>
<dbReference type="GO" id="GO:0016192">
    <property type="term" value="P:vesicle-mediated transport"/>
    <property type="evidence" value="ECO:0007669"/>
    <property type="project" value="UniProtKB-KW"/>
</dbReference>
<evidence type="ECO:0000256" key="2">
    <source>
        <dbReference type="ARBA" id="ARBA00010120"/>
    </source>
</evidence>
<comment type="similarity">
    <text evidence="2">Belongs to the ERD2 family.</text>
</comment>
<dbReference type="PANTHER" id="PTHR10585">
    <property type="entry name" value="ER LUMEN PROTEIN RETAINING RECEPTOR"/>
    <property type="match status" value="1"/>
</dbReference>
<keyword evidence="13" id="KW-1185">Reference proteome</keyword>
<dbReference type="OrthoDB" id="7694678at2759"/>
<keyword evidence="9 11" id="KW-0472">Membrane</keyword>
<dbReference type="InterPro" id="IPR000133">
    <property type="entry name" value="ER_ret_rcpt"/>
</dbReference>
<accession>A0A6A3A4Z0</accession>
<keyword evidence="7" id="KW-0653">Protein transport</keyword>
<evidence type="ECO:0000256" key="6">
    <source>
        <dbReference type="ARBA" id="ARBA00022892"/>
    </source>
</evidence>
<dbReference type="EMBL" id="VEPZ02001044">
    <property type="protein sequence ID" value="KAE8698707.1"/>
    <property type="molecule type" value="Genomic_DNA"/>
</dbReference>
<sequence length="296" mass="33325">MRTPKRPIHAVSMWVRRQPPKVKAFLAVVSGMVALVLLRFIVHDHDNLFVAAEAVHSLGISVLIYKLTKEKTCAGLSLKSQELTAIFLAVRLYCSFVMEYDIHTLLDLATLATTLWVIYMIRFKLKSSYMEDKDNFAIYYVVAPCAILALCIHPSTSHNLVNRIFWAFCVYLEAVSVLPQLRVMQNTKIVEPFTAHYVFALGVARFLSCAHWVLQVLDSPRTLAGSPGLWIVAFYGSYIGNCSNFHFSRLLLLLYQECLRWAACSPSPLRCGISEDAVFAAVHEVAAEKSITCLQM</sequence>
<dbReference type="PRINTS" id="PR00660">
    <property type="entry name" value="ERLUMENR"/>
</dbReference>
<keyword evidence="10" id="KW-0675">Receptor</keyword>
<proteinExistence type="inferred from homology"/>
<evidence type="ECO:0000256" key="4">
    <source>
        <dbReference type="ARBA" id="ARBA00022692"/>
    </source>
</evidence>
<keyword evidence="8 11" id="KW-1133">Transmembrane helix</keyword>
<dbReference type="Proteomes" id="UP000436088">
    <property type="component" value="Unassembled WGS sequence"/>
</dbReference>
<gene>
    <name evidence="12" type="ORF">F3Y22_tig00110597pilonHSYRG00669</name>
</gene>
<feature type="transmembrane region" description="Helical" evidence="11">
    <location>
        <begin position="193"/>
        <end position="214"/>
    </location>
</feature>
<dbReference type="GO" id="GO:0006621">
    <property type="term" value="P:protein retention in ER lumen"/>
    <property type="evidence" value="ECO:0007669"/>
    <property type="project" value="InterPro"/>
</dbReference>
<evidence type="ECO:0000256" key="10">
    <source>
        <dbReference type="ARBA" id="ARBA00023170"/>
    </source>
</evidence>
<feature type="transmembrane region" description="Helical" evidence="11">
    <location>
        <begin position="137"/>
        <end position="157"/>
    </location>
</feature>
<evidence type="ECO:0000256" key="5">
    <source>
        <dbReference type="ARBA" id="ARBA00022824"/>
    </source>
</evidence>
<dbReference type="GO" id="GO:0046923">
    <property type="term" value="F:ER retention sequence binding"/>
    <property type="evidence" value="ECO:0007669"/>
    <property type="project" value="InterPro"/>
</dbReference>
<comment type="caution">
    <text evidence="12">The sequence shown here is derived from an EMBL/GenBank/DDBJ whole genome shotgun (WGS) entry which is preliminary data.</text>
</comment>
<comment type="subcellular location">
    <subcellularLocation>
        <location evidence="1">Endoplasmic reticulum membrane</location>
        <topology evidence="1">Multi-pass membrane protein</topology>
    </subcellularLocation>
</comment>
<dbReference type="AlphaFoldDB" id="A0A6A3A4Z0"/>
<evidence type="ECO:0000256" key="9">
    <source>
        <dbReference type="ARBA" id="ARBA00023136"/>
    </source>
</evidence>
<dbReference type="Pfam" id="PF00810">
    <property type="entry name" value="ER_lumen_recept"/>
    <property type="match status" value="1"/>
</dbReference>
<reference evidence="12" key="1">
    <citation type="submission" date="2019-09" db="EMBL/GenBank/DDBJ databases">
        <title>Draft genome information of white flower Hibiscus syriacus.</title>
        <authorList>
            <person name="Kim Y.-M."/>
        </authorList>
    </citation>
    <scope>NUCLEOTIDE SEQUENCE [LARGE SCALE GENOMIC DNA]</scope>
    <source>
        <strain evidence="12">YM2019G1</strain>
    </source>
</reference>
<evidence type="ECO:0000256" key="3">
    <source>
        <dbReference type="ARBA" id="ARBA00022448"/>
    </source>
</evidence>
<dbReference type="GO" id="GO:0015031">
    <property type="term" value="P:protein transport"/>
    <property type="evidence" value="ECO:0007669"/>
    <property type="project" value="UniProtKB-KW"/>
</dbReference>
<evidence type="ECO:0000313" key="13">
    <source>
        <dbReference type="Proteomes" id="UP000436088"/>
    </source>
</evidence>
<evidence type="ECO:0000256" key="7">
    <source>
        <dbReference type="ARBA" id="ARBA00022927"/>
    </source>
</evidence>
<protein>
    <submittedName>
        <fullName evidence="12">Detected protein of confused Function</fullName>
    </submittedName>
</protein>
<feature type="transmembrane region" description="Helical" evidence="11">
    <location>
        <begin position="104"/>
        <end position="125"/>
    </location>
</feature>
<feature type="transmembrane region" description="Helical" evidence="11">
    <location>
        <begin position="21"/>
        <end position="42"/>
    </location>
</feature>